<proteinExistence type="predicted"/>
<protein>
    <submittedName>
        <fullName evidence="10">MFS transporter</fullName>
    </submittedName>
</protein>
<feature type="transmembrane region" description="Helical" evidence="8">
    <location>
        <begin position="63"/>
        <end position="82"/>
    </location>
</feature>
<dbReference type="Gene3D" id="1.20.1250.20">
    <property type="entry name" value="MFS general substrate transporter like domains"/>
    <property type="match status" value="1"/>
</dbReference>
<keyword evidence="2" id="KW-0813">Transport</keyword>
<sequence>MSGSAPQTLPPQAAVTGSHTRRWWTLGALALSLLIISLDLTILNVALPTMATDLHASTSDLQWFANAYNLVLSIVLLPAGLLGDRFGRKKLLIGALALFGLASAACAWSTTSGQLIASRAVLALGAGFVMILAIAMVPVLFSDEERPKAIGMVSTANFIGIPLGPIVGGWLLDHFWWGSVFLINVPLIAIAVVVVSLGVPETRSVERPRIDLGGILTSSVGLCALSYSAIKAGESGWGNSVTLSCLAAGVVLLVGFVLLQTKASRPLVDLSLFRSPSFTWGTILATLLSFAMFGLLFVLPQYLQAVLGASALRTGLFILPTVFGMIIGVQVSEKTGPRTGAKANVALGYFLVATGMIIGTFTTTSSGYGMLITWSAIVGLGMGFALPAAMDAALGALSRDRAGVGSAVVMSSRQVGGTLGVAILGTVLNSGYRSHLPLAGLPAVAVNAARRSVPAGIAVAQKMNSTSFLHSVRHAFTEAMGSTLWVCGSVALASVLLALFFLPRGLAAAAEEAPEKPREHAVRRAG</sequence>
<evidence type="ECO:0000256" key="5">
    <source>
        <dbReference type="ARBA" id="ARBA00022989"/>
    </source>
</evidence>
<evidence type="ECO:0000256" key="3">
    <source>
        <dbReference type="ARBA" id="ARBA00022475"/>
    </source>
</evidence>
<keyword evidence="6 8" id="KW-0472">Membrane</keyword>
<evidence type="ECO:0000256" key="6">
    <source>
        <dbReference type="ARBA" id="ARBA00023136"/>
    </source>
</evidence>
<reference evidence="10" key="1">
    <citation type="submission" date="2023-05" db="EMBL/GenBank/DDBJ databases">
        <title>Streptantibioticus silvisoli sp. nov., acidotolerant actinomycetes 1 from pine litter.</title>
        <authorList>
            <person name="Swiecimska M."/>
            <person name="Golinska P."/>
            <person name="Sangal V."/>
            <person name="Wachnowicz B."/>
            <person name="Goodfellow M."/>
        </authorList>
    </citation>
    <scope>NUCLEOTIDE SEQUENCE</scope>
    <source>
        <strain evidence="10">SL13</strain>
    </source>
</reference>
<comment type="subcellular location">
    <subcellularLocation>
        <location evidence="1">Cell membrane</location>
        <topology evidence="1">Multi-pass membrane protein</topology>
    </subcellularLocation>
</comment>
<dbReference type="NCBIfam" id="TIGR00711">
    <property type="entry name" value="efflux_EmrB"/>
    <property type="match status" value="1"/>
</dbReference>
<dbReference type="InterPro" id="IPR020846">
    <property type="entry name" value="MFS_dom"/>
</dbReference>
<dbReference type="InterPro" id="IPR004638">
    <property type="entry name" value="EmrB-like"/>
</dbReference>
<feature type="transmembrane region" description="Helical" evidence="8">
    <location>
        <begin position="343"/>
        <end position="362"/>
    </location>
</feature>
<evidence type="ECO:0000313" key="10">
    <source>
        <dbReference type="EMBL" id="MDI5967901.1"/>
    </source>
</evidence>
<dbReference type="Pfam" id="PF07690">
    <property type="entry name" value="MFS_1"/>
    <property type="match status" value="1"/>
</dbReference>
<dbReference type="RefSeq" id="WP_271315892.1">
    <property type="nucleotide sequence ID" value="NZ_JABXJJ020000001.1"/>
</dbReference>
<dbReference type="PANTHER" id="PTHR42718:SF42">
    <property type="entry name" value="EXPORT PROTEIN"/>
    <property type="match status" value="1"/>
</dbReference>
<evidence type="ECO:0000256" key="2">
    <source>
        <dbReference type="ARBA" id="ARBA00022448"/>
    </source>
</evidence>
<evidence type="ECO:0000259" key="9">
    <source>
        <dbReference type="PROSITE" id="PS50850"/>
    </source>
</evidence>
<feature type="transmembrane region" description="Helical" evidence="8">
    <location>
        <begin position="149"/>
        <end position="170"/>
    </location>
</feature>
<keyword evidence="7" id="KW-0046">Antibiotic resistance</keyword>
<feature type="transmembrane region" description="Helical" evidence="8">
    <location>
        <begin position="176"/>
        <end position="198"/>
    </location>
</feature>
<feature type="transmembrane region" description="Helical" evidence="8">
    <location>
        <begin position="311"/>
        <end position="331"/>
    </location>
</feature>
<dbReference type="InterPro" id="IPR036259">
    <property type="entry name" value="MFS_trans_sf"/>
</dbReference>
<evidence type="ECO:0000256" key="7">
    <source>
        <dbReference type="ARBA" id="ARBA00023251"/>
    </source>
</evidence>
<feature type="transmembrane region" description="Helical" evidence="8">
    <location>
        <begin position="280"/>
        <end position="299"/>
    </location>
</feature>
<keyword evidence="3" id="KW-1003">Cell membrane</keyword>
<accession>A0AA90JVK6</accession>
<feature type="transmembrane region" description="Helical" evidence="8">
    <location>
        <begin position="91"/>
        <end position="110"/>
    </location>
</feature>
<dbReference type="SUPFAM" id="SSF103473">
    <property type="entry name" value="MFS general substrate transporter"/>
    <property type="match status" value="1"/>
</dbReference>
<dbReference type="GO" id="GO:0046677">
    <property type="term" value="P:response to antibiotic"/>
    <property type="evidence" value="ECO:0007669"/>
    <property type="project" value="UniProtKB-KW"/>
</dbReference>
<feature type="transmembrane region" description="Helical" evidence="8">
    <location>
        <begin position="483"/>
        <end position="502"/>
    </location>
</feature>
<gene>
    <name evidence="10" type="ORF">POF50_000785</name>
</gene>
<feature type="transmembrane region" description="Helical" evidence="8">
    <location>
        <begin position="23"/>
        <end position="43"/>
    </location>
</feature>
<keyword evidence="4 8" id="KW-0812">Transmembrane</keyword>
<evidence type="ECO:0000256" key="4">
    <source>
        <dbReference type="ARBA" id="ARBA00022692"/>
    </source>
</evidence>
<dbReference type="AlphaFoldDB" id="A0AA90JVK6"/>
<name>A0AA90JVK6_9ACTN</name>
<feature type="transmembrane region" description="Helical" evidence="8">
    <location>
        <begin position="368"/>
        <end position="394"/>
    </location>
</feature>
<feature type="domain" description="Major facilitator superfamily (MFS) profile" evidence="9">
    <location>
        <begin position="25"/>
        <end position="506"/>
    </location>
</feature>
<evidence type="ECO:0000256" key="1">
    <source>
        <dbReference type="ARBA" id="ARBA00004651"/>
    </source>
</evidence>
<feature type="transmembrane region" description="Helical" evidence="8">
    <location>
        <begin position="116"/>
        <end position="137"/>
    </location>
</feature>
<dbReference type="EMBL" id="JABXJJ020000001">
    <property type="protein sequence ID" value="MDI5967901.1"/>
    <property type="molecule type" value="Genomic_DNA"/>
</dbReference>
<feature type="transmembrane region" description="Helical" evidence="8">
    <location>
        <begin position="236"/>
        <end position="259"/>
    </location>
</feature>
<dbReference type="PROSITE" id="PS50850">
    <property type="entry name" value="MFS"/>
    <property type="match status" value="1"/>
</dbReference>
<dbReference type="GO" id="GO:0022857">
    <property type="term" value="F:transmembrane transporter activity"/>
    <property type="evidence" value="ECO:0007669"/>
    <property type="project" value="InterPro"/>
</dbReference>
<dbReference type="CDD" id="cd17321">
    <property type="entry name" value="MFS_MMR_MDR_like"/>
    <property type="match status" value="1"/>
</dbReference>
<keyword evidence="5 8" id="KW-1133">Transmembrane helix</keyword>
<organism evidence="10">
    <name type="scientific">Streptantibioticus silvisoli</name>
    <dbReference type="NCBI Taxonomy" id="2705255"/>
    <lineage>
        <taxon>Bacteria</taxon>
        <taxon>Bacillati</taxon>
        <taxon>Actinomycetota</taxon>
        <taxon>Actinomycetes</taxon>
        <taxon>Kitasatosporales</taxon>
        <taxon>Streptomycetaceae</taxon>
        <taxon>Streptantibioticus</taxon>
    </lineage>
</organism>
<dbReference type="InterPro" id="IPR011701">
    <property type="entry name" value="MFS"/>
</dbReference>
<evidence type="ECO:0000256" key="8">
    <source>
        <dbReference type="SAM" id="Phobius"/>
    </source>
</evidence>
<dbReference type="GO" id="GO:0005886">
    <property type="term" value="C:plasma membrane"/>
    <property type="evidence" value="ECO:0007669"/>
    <property type="project" value="UniProtKB-SubCell"/>
</dbReference>
<comment type="caution">
    <text evidence="10">The sequence shown here is derived from an EMBL/GenBank/DDBJ whole genome shotgun (WGS) entry which is preliminary data.</text>
</comment>
<dbReference type="Gene3D" id="1.20.1720.10">
    <property type="entry name" value="Multidrug resistance protein D"/>
    <property type="match status" value="1"/>
</dbReference>
<dbReference type="PANTHER" id="PTHR42718">
    <property type="entry name" value="MAJOR FACILITATOR SUPERFAMILY MULTIDRUG TRANSPORTER MFSC"/>
    <property type="match status" value="1"/>
</dbReference>